<dbReference type="InterPro" id="IPR051798">
    <property type="entry name" value="Class-II_PLP-Dep_Aminotrans"/>
</dbReference>
<keyword evidence="3" id="KW-0663">Pyridoxal phosphate</keyword>
<dbReference type="EC" id="4.4.1.13" evidence="2"/>
<dbReference type="EMBL" id="SMCQ01000003">
    <property type="protein sequence ID" value="TCW01599.1"/>
    <property type="molecule type" value="Genomic_DNA"/>
</dbReference>
<protein>
    <recommendedName>
        <fullName evidence="2">cysteine-S-conjugate beta-lyase</fullName>
        <ecNumber evidence="2">4.4.1.13</ecNumber>
    </recommendedName>
</protein>
<comment type="caution">
    <text evidence="7">The sequence shown here is derived from an EMBL/GenBank/DDBJ whole genome shotgun (WGS) entry which is preliminary data.</text>
</comment>
<sequence length="396" mass="46689">MNQKFDQILQRRNNGSMKWEDAYIQKRFQIEVNHDTEIFPLFIADMDYALDEKIKKEMLKLYAQPDLGYFHIQDSFYESIVNWYDHIHHITISKDWIIPSIGTITSLNLACDMLARDQEIIIMPPVYGPFQNCSRVGKTISLPLIYQNNRYYIDFENLEQILKTHHVRVLMLCHPHNPGGRMWSQDELQQLVDLCKLYQVIILVDEIHSDFNLTNQDFISMIEFSHQYDQIMVSASPNKTFNISGLSTSYMLCASPILKQQYIDYLNHLHIGCNRVGISMIELVYTYGEEWYHELIDYIRINVNMVIKTLEQAELKVMEPDCGYLVWVYLPHIENVDQFVLDLAKETHVLVETGSRFLSHYDGFIRINTATSYALLSESMKRLVEFYKNYTKKIDD</sequence>
<keyword evidence="8" id="KW-1185">Reference proteome</keyword>
<dbReference type="InterPro" id="IPR015421">
    <property type="entry name" value="PyrdxlP-dep_Trfase_major"/>
</dbReference>
<dbReference type="InterPro" id="IPR015422">
    <property type="entry name" value="PyrdxlP-dep_Trfase_small"/>
</dbReference>
<dbReference type="SUPFAM" id="SSF53383">
    <property type="entry name" value="PLP-dependent transferases"/>
    <property type="match status" value="1"/>
</dbReference>
<evidence type="ECO:0000259" key="6">
    <source>
        <dbReference type="Pfam" id="PF00155"/>
    </source>
</evidence>
<dbReference type="GO" id="GO:0047804">
    <property type="term" value="F:cysteine-S-conjugate beta-lyase activity"/>
    <property type="evidence" value="ECO:0007669"/>
    <property type="project" value="UniProtKB-EC"/>
</dbReference>
<dbReference type="Gene3D" id="3.40.640.10">
    <property type="entry name" value="Type I PLP-dependent aspartate aminotransferase-like (Major domain)"/>
    <property type="match status" value="1"/>
</dbReference>
<dbReference type="PANTHER" id="PTHR43525">
    <property type="entry name" value="PROTEIN MALY"/>
    <property type="match status" value="1"/>
</dbReference>
<dbReference type="RefSeq" id="WP_066448876.1">
    <property type="nucleotide sequence ID" value="NZ_JANKBF010000001.1"/>
</dbReference>
<evidence type="ECO:0000256" key="2">
    <source>
        <dbReference type="ARBA" id="ARBA00012224"/>
    </source>
</evidence>
<evidence type="ECO:0000313" key="7">
    <source>
        <dbReference type="EMBL" id="TCW01599.1"/>
    </source>
</evidence>
<dbReference type="PANTHER" id="PTHR43525:SF1">
    <property type="entry name" value="PROTEIN MALY"/>
    <property type="match status" value="1"/>
</dbReference>
<dbReference type="InterPro" id="IPR015424">
    <property type="entry name" value="PyrdxlP-dep_Trfase"/>
</dbReference>
<dbReference type="AlphaFoldDB" id="A0A4R3Z6Z6"/>
<dbReference type="Gene3D" id="3.90.1150.10">
    <property type="entry name" value="Aspartate Aminotransferase, domain 1"/>
    <property type="match status" value="1"/>
</dbReference>
<reference evidence="7 8" key="1">
    <citation type="submission" date="2019-03" db="EMBL/GenBank/DDBJ databases">
        <title>Genomic Encyclopedia of Type Strains, Phase IV (KMG-IV): sequencing the most valuable type-strain genomes for metagenomic binning, comparative biology and taxonomic classification.</title>
        <authorList>
            <person name="Goeker M."/>
        </authorList>
    </citation>
    <scope>NUCLEOTIDE SEQUENCE [LARGE SCALE GENOMIC DNA]</scope>
    <source>
        <strain evidence="7 8">DSM 29487</strain>
    </source>
</reference>
<evidence type="ECO:0000313" key="8">
    <source>
        <dbReference type="Proteomes" id="UP000295515"/>
    </source>
</evidence>
<accession>A0A4R3Z6Z6</accession>
<evidence type="ECO:0000256" key="4">
    <source>
        <dbReference type="ARBA" id="ARBA00023239"/>
    </source>
</evidence>
<dbReference type="GO" id="GO:0030170">
    <property type="term" value="F:pyridoxal phosphate binding"/>
    <property type="evidence" value="ECO:0007669"/>
    <property type="project" value="InterPro"/>
</dbReference>
<evidence type="ECO:0000256" key="5">
    <source>
        <dbReference type="ARBA" id="ARBA00037974"/>
    </source>
</evidence>
<dbReference type="InterPro" id="IPR004839">
    <property type="entry name" value="Aminotransferase_I/II_large"/>
</dbReference>
<dbReference type="Pfam" id="PF00155">
    <property type="entry name" value="Aminotran_1_2"/>
    <property type="match status" value="1"/>
</dbReference>
<evidence type="ECO:0000256" key="3">
    <source>
        <dbReference type="ARBA" id="ARBA00022898"/>
    </source>
</evidence>
<gene>
    <name evidence="7" type="ORF">EDD60_10353</name>
</gene>
<keyword evidence="4 7" id="KW-0456">Lyase</keyword>
<organism evidence="7 8">
    <name type="scientific">Longibaculum muris</name>
    <dbReference type="NCBI Taxonomy" id="1796628"/>
    <lineage>
        <taxon>Bacteria</taxon>
        <taxon>Bacillati</taxon>
        <taxon>Bacillota</taxon>
        <taxon>Erysipelotrichia</taxon>
        <taxon>Erysipelotrichales</taxon>
        <taxon>Coprobacillaceae</taxon>
        <taxon>Longibaculum</taxon>
    </lineage>
</organism>
<comment type="cofactor">
    <cofactor evidence="1">
        <name>pyridoxal 5'-phosphate</name>
        <dbReference type="ChEBI" id="CHEBI:597326"/>
    </cofactor>
</comment>
<dbReference type="CDD" id="cd00609">
    <property type="entry name" value="AAT_like"/>
    <property type="match status" value="1"/>
</dbReference>
<name>A0A4R3Z6Z6_9FIRM</name>
<dbReference type="Proteomes" id="UP000295515">
    <property type="component" value="Unassembled WGS sequence"/>
</dbReference>
<evidence type="ECO:0000256" key="1">
    <source>
        <dbReference type="ARBA" id="ARBA00001933"/>
    </source>
</evidence>
<dbReference type="GeneID" id="98914540"/>
<proteinExistence type="inferred from homology"/>
<feature type="domain" description="Aminotransferase class I/classII large" evidence="6">
    <location>
        <begin position="45"/>
        <end position="373"/>
    </location>
</feature>
<comment type="similarity">
    <text evidence="5">Belongs to the class-II pyridoxal-phosphate-dependent aminotransferase family. MalY/PatB cystathionine beta-lyase subfamily.</text>
</comment>